<dbReference type="RefSeq" id="WP_251914163.1">
    <property type="nucleotide sequence ID" value="NZ_JAMRXG010000008.1"/>
</dbReference>
<reference evidence="2" key="1">
    <citation type="submission" date="2022-06" db="EMBL/GenBank/DDBJ databases">
        <title>Novel species in genus nocardia.</title>
        <authorList>
            <person name="Li F."/>
        </authorList>
    </citation>
    <scope>NUCLEOTIDE SEQUENCE</scope>
    <source>
        <strain evidence="2">CDC141</strain>
    </source>
</reference>
<dbReference type="InterPro" id="IPR014922">
    <property type="entry name" value="YdhG-like"/>
</dbReference>
<dbReference type="EMBL" id="JAMRXG010000008">
    <property type="protein sequence ID" value="MCM6775928.1"/>
    <property type="molecule type" value="Genomic_DNA"/>
</dbReference>
<accession>A0A9X2IY03</accession>
<feature type="domain" description="YdhG-like" evidence="1">
    <location>
        <begin position="21"/>
        <end position="116"/>
    </location>
</feature>
<evidence type="ECO:0000313" key="2">
    <source>
        <dbReference type="EMBL" id="MCM6775928.1"/>
    </source>
</evidence>
<dbReference type="SUPFAM" id="SSF159888">
    <property type="entry name" value="YdhG-like"/>
    <property type="match status" value="1"/>
</dbReference>
<dbReference type="Pfam" id="PF08818">
    <property type="entry name" value="DUF1801"/>
    <property type="match status" value="1"/>
</dbReference>
<sequence length="126" mass="14195">MIDNEHGSDIRTWLAGLDENQRNQAEELMALISAADARIQQALKWGRITFTVENRWHDWLCAIAAAKKEVRLVFHKGVLLDDPERLLTGSARYVREVTAEQAIRNPAAVGSLVHSALTHQTDLLQQ</sequence>
<keyword evidence="3" id="KW-1185">Reference proteome</keyword>
<evidence type="ECO:0000259" key="1">
    <source>
        <dbReference type="Pfam" id="PF08818"/>
    </source>
</evidence>
<gene>
    <name evidence="2" type="ORF">NDR86_20830</name>
</gene>
<dbReference type="AlphaFoldDB" id="A0A9X2IY03"/>
<proteinExistence type="predicted"/>
<evidence type="ECO:0000313" key="3">
    <source>
        <dbReference type="Proteomes" id="UP001139157"/>
    </source>
</evidence>
<organism evidence="2 3">
    <name type="scientific">Nocardia pulmonis</name>
    <dbReference type="NCBI Taxonomy" id="2951408"/>
    <lineage>
        <taxon>Bacteria</taxon>
        <taxon>Bacillati</taxon>
        <taxon>Actinomycetota</taxon>
        <taxon>Actinomycetes</taxon>
        <taxon>Mycobacteriales</taxon>
        <taxon>Nocardiaceae</taxon>
        <taxon>Nocardia</taxon>
    </lineage>
</organism>
<protein>
    <submittedName>
        <fullName evidence="2">DUF1801 domain-containing protein</fullName>
    </submittedName>
</protein>
<dbReference type="Proteomes" id="UP001139157">
    <property type="component" value="Unassembled WGS sequence"/>
</dbReference>
<comment type="caution">
    <text evidence="2">The sequence shown here is derived from an EMBL/GenBank/DDBJ whole genome shotgun (WGS) entry which is preliminary data.</text>
</comment>
<name>A0A9X2IY03_9NOCA</name>
<dbReference type="Gene3D" id="3.90.1150.200">
    <property type="match status" value="1"/>
</dbReference>